<dbReference type="KEGG" id="btab:109042280"/>
<keyword evidence="2" id="KW-1185">Reference proteome</keyword>
<evidence type="ECO:0000313" key="1">
    <source>
        <dbReference type="EMBL" id="CAH0383302.1"/>
    </source>
</evidence>
<name>A0A9P0A3P7_BEMTA</name>
<accession>A0A9P0A3P7</accession>
<organism evidence="1 2">
    <name type="scientific">Bemisia tabaci</name>
    <name type="common">Sweetpotato whitefly</name>
    <name type="synonym">Aleurodes tabaci</name>
    <dbReference type="NCBI Taxonomy" id="7038"/>
    <lineage>
        <taxon>Eukaryota</taxon>
        <taxon>Metazoa</taxon>
        <taxon>Ecdysozoa</taxon>
        <taxon>Arthropoda</taxon>
        <taxon>Hexapoda</taxon>
        <taxon>Insecta</taxon>
        <taxon>Pterygota</taxon>
        <taxon>Neoptera</taxon>
        <taxon>Paraneoptera</taxon>
        <taxon>Hemiptera</taxon>
        <taxon>Sternorrhyncha</taxon>
        <taxon>Aleyrodoidea</taxon>
        <taxon>Aleyrodidae</taxon>
        <taxon>Aleyrodinae</taxon>
        <taxon>Bemisia</taxon>
    </lineage>
</organism>
<dbReference type="AlphaFoldDB" id="A0A9P0A3P7"/>
<protein>
    <recommendedName>
        <fullName evidence="3">AAA+ ATPase domain-containing protein</fullName>
    </recommendedName>
</protein>
<dbReference type="SUPFAM" id="SSF52540">
    <property type="entry name" value="P-loop containing nucleoside triphosphate hydrolases"/>
    <property type="match status" value="1"/>
</dbReference>
<dbReference type="InterPro" id="IPR027417">
    <property type="entry name" value="P-loop_NTPase"/>
</dbReference>
<evidence type="ECO:0000313" key="2">
    <source>
        <dbReference type="Proteomes" id="UP001152759"/>
    </source>
</evidence>
<sequence>MIFQILFMVASVSGASNTGGKPRNQITFKHLTSTREFIDKTLLIKFILDNHWHIFIAGPPGFGKSANLQMLRDFFSLDVNSHGYSINAAEILKTDATIQKAVSKSKGLRNVLTKRVAFLTDTESHSIHANATKPHGVYLLKNYETFSKPALQILEQSPELFLTHFARYPVLLLDFGTLSTNSDRDYLRSFQRMLSELFKPFSYLLKSNRLTSGSKDEFLLYRDQFEKLSLEEITVGGETLARLLSTHHHRKSIVLVDNFDASIREALLAPHLDDRSFKGIMWSVSRFVKLLIKGRFVIRTVVTGTIRFDVFGLTHFSVFDDDYLHRYYGLTEADVSELAKRFDKNNNRTDIKKWFGGYKTAGEGQTIYNTRSTLTFFKTGELKPYRYECMKFKTLKNLLEFEKVGQFMEDAFDNKTRLHVREKIPQKLLRQLRQTIFGPNHTCAHKNVILQILLDHGFYSIHDRNTLHIPNFEAMLDIQNLIFDREYYINKLKISDYTIDNFVQSIEQLTGEEAPFQNFSAAVTDLFKHRIPQGARETAHTLLTLVADAHKFTLLRGQETLERNHRQDVLVKRSKEMGIVIGITVGSINKIALRPVFLRSLQVFPDCKLRVAILLGLKPHGLIGDLEVLYALDNRPVIH</sequence>
<dbReference type="PANTHER" id="PTHR34825">
    <property type="entry name" value="CONSERVED PROTEIN, WITH A WEAK D-GALACTARATE DEHYDRATASE/ALTRONATE HYDROLASE DOMAIN"/>
    <property type="match status" value="1"/>
</dbReference>
<dbReference type="Proteomes" id="UP001152759">
    <property type="component" value="Chromosome 10"/>
</dbReference>
<evidence type="ECO:0008006" key="3">
    <source>
        <dbReference type="Google" id="ProtNLM"/>
    </source>
</evidence>
<proteinExistence type="predicted"/>
<reference evidence="1" key="1">
    <citation type="submission" date="2021-12" db="EMBL/GenBank/DDBJ databases">
        <authorList>
            <person name="King R."/>
        </authorList>
    </citation>
    <scope>NUCLEOTIDE SEQUENCE</scope>
</reference>
<dbReference type="PANTHER" id="PTHR34825:SF1">
    <property type="entry name" value="AAA-ATPASE-LIKE DOMAIN-CONTAINING PROTEIN"/>
    <property type="match status" value="1"/>
</dbReference>
<dbReference type="EMBL" id="OU963871">
    <property type="protein sequence ID" value="CAH0383302.1"/>
    <property type="molecule type" value="Genomic_DNA"/>
</dbReference>
<gene>
    <name evidence="1" type="ORF">BEMITA_LOCUS2762</name>
</gene>